<dbReference type="InterPro" id="IPR051453">
    <property type="entry name" value="MBL_Glyoxalase_II"/>
</dbReference>
<dbReference type="InterPro" id="IPR001279">
    <property type="entry name" value="Metallo-B-lactamas"/>
</dbReference>
<keyword evidence="3" id="KW-0378">Hydrolase</keyword>
<keyword evidence="5" id="KW-0472">Membrane</keyword>
<organism evidence="7 8">
    <name type="scientific">Paratrimastix pyriformis</name>
    <dbReference type="NCBI Taxonomy" id="342808"/>
    <lineage>
        <taxon>Eukaryota</taxon>
        <taxon>Metamonada</taxon>
        <taxon>Preaxostyla</taxon>
        <taxon>Paratrimastigidae</taxon>
        <taxon>Paratrimastix</taxon>
    </lineage>
</organism>
<dbReference type="PANTHER" id="PTHR46233:SF3">
    <property type="entry name" value="HYDROXYACYLGLUTATHIONE HYDROLASE GLOC"/>
    <property type="match status" value="1"/>
</dbReference>
<accession>A0ABQ8UWY1</accession>
<gene>
    <name evidence="7" type="ORF">PAPYR_2316</name>
</gene>
<keyword evidence="8" id="KW-1185">Reference proteome</keyword>
<keyword evidence="5" id="KW-0812">Transmembrane</keyword>
<sequence>MGILSHSRKIHTETLFLGLLLVFDLLGISVIVFHPAVVGTFKPDFNSQAPMAELKKIIFPVGPIQANCCIIYDSLAKSGIIIDTGGDVEKIYAAVKKEGLTITGIYYTHAHIDHIDVTGMLQAKLRGVPIRCHQQDKFIYDMAQMQINLLGIPVPTPINIPPIASYFNEGDVIPVGSFNARVIHTPGHSPGSVCFHFPDQKLLIAGDTLFRGSYGRTDLWGGSEETLRQSITQKLFTLPPETRVVPGHGPETTIAFERANNPISD</sequence>
<evidence type="ECO:0000256" key="1">
    <source>
        <dbReference type="ARBA" id="ARBA00001947"/>
    </source>
</evidence>
<dbReference type="Pfam" id="PF00753">
    <property type="entry name" value="Lactamase_B"/>
    <property type="match status" value="1"/>
</dbReference>
<reference evidence="7" key="1">
    <citation type="journal article" date="2022" name="bioRxiv">
        <title>Genomics of Preaxostyla Flagellates Illuminates Evolutionary Transitions and the Path Towards Mitochondrial Loss.</title>
        <authorList>
            <person name="Novak L.V.F."/>
            <person name="Treitli S.C."/>
            <person name="Pyrih J."/>
            <person name="Halakuc P."/>
            <person name="Pipaliya S.V."/>
            <person name="Vacek V."/>
            <person name="Brzon O."/>
            <person name="Soukal P."/>
            <person name="Eme L."/>
            <person name="Dacks J.B."/>
            <person name="Karnkowska A."/>
            <person name="Elias M."/>
            <person name="Hampl V."/>
        </authorList>
    </citation>
    <scope>NUCLEOTIDE SEQUENCE</scope>
    <source>
        <strain evidence="7">RCP-MX</strain>
    </source>
</reference>
<evidence type="ECO:0000256" key="3">
    <source>
        <dbReference type="ARBA" id="ARBA00022801"/>
    </source>
</evidence>
<comment type="cofactor">
    <cofactor evidence="1">
        <name>Zn(2+)</name>
        <dbReference type="ChEBI" id="CHEBI:29105"/>
    </cofactor>
</comment>
<evidence type="ECO:0000256" key="2">
    <source>
        <dbReference type="ARBA" id="ARBA00022723"/>
    </source>
</evidence>
<dbReference type="CDD" id="cd06262">
    <property type="entry name" value="metallo-hydrolase-like_MBL-fold"/>
    <property type="match status" value="1"/>
</dbReference>
<dbReference type="PANTHER" id="PTHR46233">
    <property type="entry name" value="HYDROXYACYLGLUTATHIONE HYDROLASE GLOC"/>
    <property type="match status" value="1"/>
</dbReference>
<keyword evidence="5" id="KW-1133">Transmembrane helix</keyword>
<evidence type="ECO:0000313" key="8">
    <source>
        <dbReference type="Proteomes" id="UP001141327"/>
    </source>
</evidence>
<keyword evidence="2" id="KW-0479">Metal-binding</keyword>
<feature type="transmembrane region" description="Helical" evidence="5">
    <location>
        <begin position="15"/>
        <end position="37"/>
    </location>
</feature>
<evidence type="ECO:0000256" key="5">
    <source>
        <dbReference type="SAM" id="Phobius"/>
    </source>
</evidence>
<keyword evidence="4" id="KW-0862">Zinc</keyword>
<dbReference type="Proteomes" id="UP001141327">
    <property type="component" value="Unassembled WGS sequence"/>
</dbReference>
<dbReference type="SUPFAM" id="SSF56281">
    <property type="entry name" value="Metallo-hydrolase/oxidoreductase"/>
    <property type="match status" value="1"/>
</dbReference>
<feature type="domain" description="Metallo-beta-lactamase" evidence="6">
    <location>
        <begin position="65"/>
        <end position="248"/>
    </location>
</feature>
<evidence type="ECO:0000313" key="7">
    <source>
        <dbReference type="EMBL" id="KAJ4461280.1"/>
    </source>
</evidence>
<dbReference type="SMART" id="SM00849">
    <property type="entry name" value="Lactamase_B"/>
    <property type="match status" value="1"/>
</dbReference>
<proteinExistence type="predicted"/>
<dbReference type="EMBL" id="JAPMOS010000008">
    <property type="protein sequence ID" value="KAJ4461280.1"/>
    <property type="molecule type" value="Genomic_DNA"/>
</dbReference>
<evidence type="ECO:0000256" key="4">
    <source>
        <dbReference type="ARBA" id="ARBA00022833"/>
    </source>
</evidence>
<name>A0ABQ8UWY1_9EUKA</name>
<evidence type="ECO:0000259" key="6">
    <source>
        <dbReference type="SMART" id="SM00849"/>
    </source>
</evidence>
<comment type="caution">
    <text evidence="7">The sequence shown here is derived from an EMBL/GenBank/DDBJ whole genome shotgun (WGS) entry which is preliminary data.</text>
</comment>
<protein>
    <submittedName>
        <fullName evidence="7">MBL fold metallo-hydrolase</fullName>
    </submittedName>
</protein>
<dbReference type="InterPro" id="IPR036866">
    <property type="entry name" value="RibonucZ/Hydroxyglut_hydro"/>
</dbReference>
<dbReference type="Gene3D" id="3.60.15.10">
    <property type="entry name" value="Ribonuclease Z/Hydroxyacylglutathione hydrolase-like"/>
    <property type="match status" value="1"/>
</dbReference>